<dbReference type="Proteomes" id="UP000188235">
    <property type="component" value="Chromosome"/>
</dbReference>
<feature type="transmembrane region" description="Helical" evidence="3">
    <location>
        <begin position="111"/>
        <end position="132"/>
    </location>
</feature>
<feature type="domain" description="Cell envelope-related transcriptional attenuator" evidence="4">
    <location>
        <begin position="198"/>
        <end position="381"/>
    </location>
</feature>
<dbReference type="EMBL" id="CP019607">
    <property type="protein sequence ID" value="AQP52495.1"/>
    <property type="molecule type" value="Genomic_DNA"/>
</dbReference>
<evidence type="ECO:0000313" key="5">
    <source>
        <dbReference type="EMBL" id="AQP52495.1"/>
    </source>
</evidence>
<name>A0A1Q2D2F1_9ACTN</name>
<dbReference type="Pfam" id="PF03816">
    <property type="entry name" value="LytR_cpsA_psr"/>
    <property type="match status" value="1"/>
</dbReference>
<gene>
    <name evidence="5" type="ORF">BW733_06075</name>
</gene>
<feature type="compositionally biased region" description="Low complexity" evidence="2">
    <location>
        <begin position="472"/>
        <end position="483"/>
    </location>
</feature>
<comment type="similarity">
    <text evidence="1">Belongs to the LytR/CpsA/Psr (LCP) family.</text>
</comment>
<evidence type="ECO:0000259" key="4">
    <source>
        <dbReference type="Pfam" id="PF03816"/>
    </source>
</evidence>
<keyword evidence="3" id="KW-1133">Transmembrane helix</keyword>
<dbReference type="InterPro" id="IPR004474">
    <property type="entry name" value="LytR_CpsA_psr"/>
</dbReference>
<protein>
    <recommendedName>
        <fullName evidence="4">Cell envelope-related transcriptional attenuator domain-containing protein</fullName>
    </recommendedName>
</protein>
<dbReference type="NCBIfam" id="TIGR00350">
    <property type="entry name" value="lytR_cpsA_psr"/>
    <property type="match status" value="1"/>
</dbReference>
<keyword evidence="6" id="KW-1185">Reference proteome</keyword>
<feature type="transmembrane region" description="Helical" evidence="3">
    <location>
        <begin position="80"/>
        <end position="99"/>
    </location>
</feature>
<organism evidence="5 6">
    <name type="scientific">Tessaracoccus flavescens</name>
    <dbReference type="NCBI Taxonomy" id="399497"/>
    <lineage>
        <taxon>Bacteria</taxon>
        <taxon>Bacillati</taxon>
        <taxon>Actinomycetota</taxon>
        <taxon>Actinomycetes</taxon>
        <taxon>Propionibacteriales</taxon>
        <taxon>Propionibacteriaceae</taxon>
        <taxon>Tessaracoccus</taxon>
    </lineage>
</organism>
<dbReference type="STRING" id="399497.BW733_06075"/>
<dbReference type="PANTHER" id="PTHR33392">
    <property type="entry name" value="POLYISOPRENYL-TEICHOIC ACID--PEPTIDOGLYCAN TEICHOIC ACID TRANSFERASE TAGU"/>
    <property type="match status" value="1"/>
</dbReference>
<keyword evidence="3" id="KW-0812">Transmembrane</keyword>
<evidence type="ECO:0000256" key="3">
    <source>
        <dbReference type="SAM" id="Phobius"/>
    </source>
</evidence>
<sequence length="527" mass="55906">MPDEANTGRLRRSLLLTLASAVVPGSGLLGAPQRGLKALGAVTTAVFVLAIGYLGISALTDLSKLTQAAQRESTLTQATFGLVIVAVVWVALIALTHIATRPEHTTQGRRILGAVVVTALAFGVAAPTAVAARYSRDAYLMLDQILPQASDIKASNREEIAASNAPDPWADTERVNILLLGADGNEARKENVEMFGVRTDTIMVASIDTKTGNTTLIQIPRNVQYTPFPEGSVMAEEFPDGLRGEGGEGEWFVNTIWEKTSEGGDYAHLFEGTTFPGAEALKEGVQGITGLKIDRFAMLNIDGLSNLINAMGGVTVNVNNRLPIGGNKSKGIRPSGYIEVGKEQKLDGYHAMWYARSRYDSSDYDRMARQSCLVDAIINQANPETLVTSFEPIAAASADMVSTDITRDEFGAFIDLAFRVKDGGTVNRLVFAPGKNGYSYADPDFEAMREAVQTAIGNPAKSTASPAPPSAAPTSSPTASEASAEPKETQSSEPGESESAKPTPTTDEQKLTDGSQNVGDACAWQGN</sequence>
<feature type="transmembrane region" description="Helical" evidence="3">
    <location>
        <begin position="40"/>
        <end position="59"/>
    </location>
</feature>
<keyword evidence="3" id="KW-0472">Membrane</keyword>
<reference evidence="5 6" key="1">
    <citation type="journal article" date="2008" name="Int. J. Syst. Evol. Microbiol.">
        <title>Tessaracoccus flavescens sp. nov., isolated from marine sediment.</title>
        <authorList>
            <person name="Lee D.W."/>
            <person name="Lee S.D."/>
        </authorList>
    </citation>
    <scope>NUCLEOTIDE SEQUENCE [LARGE SCALE GENOMIC DNA]</scope>
    <source>
        <strain evidence="5 6">SST-39T</strain>
    </source>
</reference>
<evidence type="ECO:0000256" key="2">
    <source>
        <dbReference type="SAM" id="MobiDB-lite"/>
    </source>
</evidence>
<evidence type="ECO:0000256" key="1">
    <source>
        <dbReference type="ARBA" id="ARBA00006068"/>
    </source>
</evidence>
<dbReference type="InterPro" id="IPR050922">
    <property type="entry name" value="LytR/CpsA/Psr_CW_biosynth"/>
</dbReference>
<proteinExistence type="inferred from homology"/>
<feature type="region of interest" description="Disordered" evidence="2">
    <location>
        <begin position="458"/>
        <end position="527"/>
    </location>
</feature>
<dbReference type="Gene3D" id="3.40.630.190">
    <property type="entry name" value="LCP protein"/>
    <property type="match status" value="1"/>
</dbReference>
<dbReference type="PANTHER" id="PTHR33392:SF6">
    <property type="entry name" value="POLYISOPRENYL-TEICHOIC ACID--PEPTIDOGLYCAN TEICHOIC ACID TRANSFERASE TAGU"/>
    <property type="match status" value="1"/>
</dbReference>
<dbReference type="AlphaFoldDB" id="A0A1Q2D2F1"/>
<evidence type="ECO:0000313" key="6">
    <source>
        <dbReference type="Proteomes" id="UP000188235"/>
    </source>
</evidence>
<feature type="compositionally biased region" description="Polar residues" evidence="2">
    <location>
        <begin position="500"/>
        <end position="518"/>
    </location>
</feature>
<dbReference type="KEGG" id="tfa:BW733_06075"/>
<accession>A0A1Q2D2F1</accession>